<protein>
    <submittedName>
        <fullName evidence="8">Pc16g12650 protein</fullName>
    </submittedName>
</protein>
<evidence type="ECO:0000259" key="7">
    <source>
        <dbReference type="SMART" id="SM00906"/>
    </source>
</evidence>
<dbReference type="OMA" id="CMDLLGR"/>
<evidence type="ECO:0000256" key="2">
    <source>
        <dbReference type="ARBA" id="ARBA00023015"/>
    </source>
</evidence>
<feature type="compositionally biased region" description="Polar residues" evidence="6">
    <location>
        <begin position="97"/>
        <end position="113"/>
    </location>
</feature>
<dbReference type="CDD" id="cd00067">
    <property type="entry name" value="GAL4"/>
    <property type="match status" value="1"/>
</dbReference>
<dbReference type="Pfam" id="PF04082">
    <property type="entry name" value="Fungal_trans"/>
    <property type="match status" value="1"/>
</dbReference>
<organism evidence="8 9">
    <name type="scientific">Penicillium rubens (strain ATCC 28089 / DSM 1075 / NRRL 1951 / Wisconsin 54-1255)</name>
    <name type="common">Penicillium chrysogenum</name>
    <dbReference type="NCBI Taxonomy" id="500485"/>
    <lineage>
        <taxon>Eukaryota</taxon>
        <taxon>Fungi</taxon>
        <taxon>Dikarya</taxon>
        <taxon>Ascomycota</taxon>
        <taxon>Pezizomycotina</taxon>
        <taxon>Eurotiomycetes</taxon>
        <taxon>Eurotiomycetidae</taxon>
        <taxon>Eurotiales</taxon>
        <taxon>Aspergillaceae</taxon>
        <taxon>Penicillium</taxon>
        <taxon>Penicillium chrysogenum species complex</taxon>
    </lineage>
</organism>
<dbReference type="InterPro" id="IPR036864">
    <property type="entry name" value="Zn2-C6_fun-type_DNA-bd_sf"/>
</dbReference>
<keyword evidence="4" id="KW-0804">Transcription</keyword>
<proteinExistence type="predicted"/>
<dbReference type="InterPro" id="IPR001138">
    <property type="entry name" value="Zn2Cys6_DnaBD"/>
</dbReference>
<evidence type="ECO:0000256" key="3">
    <source>
        <dbReference type="ARBA" id="ARBA00023125"/>
    </source>
</evidence>
<keyword evidence="1" id="KW-0479">Metal-binding</keyword>
<dbReference type="CDD" id="cd12148">
    <property type="entry name" value="fungal_TF_MHR"/>
    <property type="match status" value="1"/>
</dbReference>
<dbReference type="PANTHER" id="PTHR46910:SF5">
    <property type="entry name" value="ZN(II)2CYS6 TRANSCRIPTION FACTOR (EUROFUNG)"/>
    <property type="match status" value="1"/>
</dbReference>
<dbReference type="HOGENOM" id="CLU_009377_1_0_1"/>
<sequence>MTEQLSGNERAVRCDKTFPCSNCRSTGSDCRISNRPPRQKRSRVLITSQFEDKIDQIDKRLGRLNHLVELLIADNSGRATIDTSSSRLETCVAPRPSRSQTTSASPVNAERPNQQMPHEAIDDAMLGHSSFTAHSTFAIDLAHTVVGSRQPAGSNQEIETLLDTLRHIGTVFSERHDSSMRLFPLLTAPASLEYQMPPLKAAVKLLRRSQDERNFFFLGLSFFLSPRSLSDLCLKVYFDSDYSDTDFIIVNAALHYLASGTDTRGAGVEENDEQSTLGSMCQKNVEIALSKLTLYIQPSYDMTLALVLGVTYAIHVCNPSLAGVLANAAYQCSYSLGFHKRLNGSDKPKQKRCLFWIIYFFEKNLSVRLGRSSFILDRDIEDPLPEDLRTSNAHVTAYAYQLVRLAGLAGSIYEQLYSPQALGASGDVRTRRALELSLKLHKYHAEARDANVPASDEVLRLSILTLIYRAMPPDPGSRTTFGPECITSARCALEAHKAIVRGFEMHESSLLLSGYVNWTILFTPFTPFIVLFCHCIETRDKEDLSQMHTFLKSIECACQHSSTIAKHHHLFSVFYNVAVRYTELGFPSSAMEEEQIQLRSEVDAHLSALGLQPHLAYTSQDLQANGLTSVSPGMGVVEQNRDEGSDWQEPWLGRWISFNQQMMGLLDGSDLPFVH</sequence>
<evidence type="ECO:0000256" key="5">
    <source>
        <dbReference type="ARBA" id="ARBA00023242"/>
    </source>
</evidence>
<keyword evidence="3" id="KW-0238">DNA-binding</keyword>
<dbReference type="InterPro" id="IPR007219">
    <property type="entry name" value="XnlR_reg_dom"/>
</dbReference>
<dbReference type="SMART" id="SM00906">
    <property type="entry name" value="Fungal_trans"/>
    <property type="match status" value="1"/>
</dbReference>
<dbReference type="Pfam" id="PF00172">
    <property type="entry name" value="Zn_clus"/>
    <property type="match status" value="1"/>
</dbReference>
<accession>B6HAF6</accession>
<dbReference type="VEuPathDB" id="FungiDB:PCH_Pc16g12650"/>
<keyword evidence="9" id="KW-1185">Reference proteome</keyword>
<keyword evidence="5" id="KW-0539">Nucleus</keyword>
<dbReference type="OrthoDB" id="103819at2759"/>
<dbReference type="InterPro" id="IPR050987">
    <property type="entry name" value="AtrR-like"/>
</dbReference>
<dbReference type="Gene3D" id="4.10.240.10">
    <property type="entry name" value="Zn(2)-C6 fungal-type DNA-binding domain"/>
    <property type="match status" value="1"/>
</dbReference>
<evidence type="ECO:0000256" key="6">
    <source>
        <dbReference type="SAM" id="MobiDB-lite"/>
    </source>
</evidence>
<dbReference type="AlphaFoldDB" id="B6HAF6"/>
<dbReference type="BioCyc" id="PCHR:PC16G12650-MONOMER"/>
<dbReference type="EMBL" id="AM920431">
    <property type="protein sequence ID" value="CAP93935.1"/>
    <property type="molecule type" value="Genomic_DNA"/>
</dbReference>
<feature type="region of interest" description="Disordered" evidence="6">
    <location>
        <begin position="86"/>
        <end position="113"/>
    </location>
</feature>
<evidence type="ECO:0000313" key="8">
    <source>
        <dbReference type="EMBL" id="CAP93935.1"/>
    </source>
</evidence>
<name>B6HAF6_PENRW</name>
<keyword evidence="2" id="KW-0805">Transcription regulation</keyword>
<dbReference type="eggNOG" id="ENOG502RYZ8">
    <property type="taxonomic scope" value="Eukaryota"/>
</dbReference>
<dbReference type="GO" id="GO:0003677">
    <property type="term" value="F:DNA binding"/>
    <property type="evidence" value="ECO:0007669"/>
    <property type="project" value="UniProtKB-KW"/>
</dbReference>
<evidence type="ECO:0000313" key="9">
    <source>
        <dbReference type="Proteomes" id="UP000000724"/>
    </source>
</evidence>
<dbReference type="GO" id="GO:0008270">
    <property type="term" value="F:zinc ion binding"/>
    <property type="evidence" value="ECO:0007669"/>
    <property type="project" value="InterPro"/>
</dbReference>
<dbReference type="GO" id="GO:0006351">
    <property type="term" value="P:DNA-templated transcription"/>
    <property type="evidence" value="ECO:0007669"/>
    <property type="project" value="InterPro"/>
</dbReference>
<dbReference type="PANTHER" id="PTHR46910">
    <property type="entry name" value="TRANSCRIPTION FACTOR PDR1"/>
    <property type="match status" value="1"/>
</dbReference>
<evidence type="ECO:0000256" key="4">
    <source>
        <dbReference type="ARBA" id="ARBA00023163"/>
    </source>
</evidence>
<feature type="domain" description="Xylanolytic transcriptional activator regulatory" evidence="7">
    <location>
        <begin position="322"/>
        <end position="391"/>
    </location>
</feature>
<gene>
    <name evidence="8" type="ORF">Pc16g12650</name>
    <name evidence="8" type="ORF">PCH_Pc16g12650</name>
</gene>
<evidence type="ECO:0000256" key="1">
    <source>
        <dbReference type="ARBA" id="ARBA00022723"/>
    </source>
</evidence>
<dbReference type="GO" id="GO:0000981">
    <property type="term" value="F:DNA-binding transcription factor activity, RNA polymerase II-specific"/>
    <property type="evidence" value="ECO:0007669"/>
    <property type="project" value="InterPro"/>
</dbReference>
<reference evidence="8 9" key="1">
    <citation type="journal article" date="2008" name="Nat. Biotechnol.">
        <title>Genome sequencing and analysis of the filamentous fungus Penicillium chrysogenum.</title>
        <authorList>
            <person name="van den Berg M.A."/>
            <person name="Albang R."/>
            <person name="Albermann K."/>
            <person name="Badger J.H."/>
            <person name="Daran J.-M."/>
            <person name="Driessen A.J.M."/>
            <person name="Garcia-Estrada C."/>
            <person name="Fedorova N.D."/>
            <person name="Harris D.M."/>
            <person name="Heijne W.H.M."/>
            <person name="Joardar V.S."/>
            <person name="Kiel J.A.K.W."/>
            <person name="Kovalchuk A."/>
            <person name="Martin J.F."/>
            <person name="Nierman W.C."/>
            <person name="Nijland J.G."/>
            <person name="Pronk J.T."/>
            <person name="Roubos J.A."/>
            <person name="van der Klei I.J."/>
            <person name="van Peij N.N.M.E."/>
            <person name="Veenhuis M."/>
            <person name="von Doehren H."/>
            <person name="Wagner C."/>
            <person name="Wortman J.R."/>
            <person name="Bovenberg R.A.L."/>
        </authorList>
    </citation>
    <scope>NUCLEOTIDE SEQUENCE [LARGE SCALE GENOMIC DNA]</scope>
    <source>
        <strain evidence="9">ATCC 28089 / DSM 1075 / NRRL 1951 / Wisconsin 54-1255</strain>
    </source>
</reference>
<dbReference type="Proteomes" id="UP000000724">
    <property type="component" value="Contig Pc00c16"/>
</dbReference>